<comment type="cofactor">
    <cofactor evidence="1">
        <name>Mg(2+)</name>
        <dbReference type="ChEBI" id="CHEBI:18420"/>
    </cofactor>
</comment>
<dbReference type="AlphaFoldDB" id="A0A1I4E7F6"/>
<reference evidence="7" key="1">
    <citation type="submission" date="2016-10" db="EMBL/GenBank/DDBJ databases">
        <authorList>
            <person name="Varghese N."/>
            <person name="Submissions S."/>
        </authorList>
    </citation>
    <scope>NUCLEOTIDE SEQUENCE [LARGE SCALE GENOMIC DNA]</scope>
    <source>
        <strain evidence="7">PL19</strain>
    </source>
</reference>
<dbReference type="EMBL" id="FOSG01000011">
    <property type="protein sequence ID" value="SFL00101.1"/>
    <property type="molecule type" value="Genomic_DNA"/>
</dbReference>
<comment type="similarity">
    <text evidence="2 4">Belongs to the Nudix hydrolase family.</text>
</comment>
<evidence type="ECO:0000256" key="3">
    <source>
        <dbReference type="ARBA" id="ARBA00022801"/>
    </source>
</evidence>
<accession>A0A1I4E7F6</accession>
<dbReference type="InterPro" id="IPR015797">
    <property type="entry name" value="NUDIX_hydrolase-like_dom_sf"/>
</dbReference>
<evidence type="ECO:0000259" key="5">
    <source>
        <dbReference type="PROSITE" id="PS51462"/>
    </source>
</evidence>
<dbReference type="Pfam" id="PF00293">
    <property type="entry name" value="NUDIX"/>
    <property type="match status" value="1"/>
</dbReference>
<organism evidence="6 7">
    <name type="scientific">Streptomyces pini</name>
    <dbReference type="NCBI Taxonomy" id="1520580"/>
    <lineage>
        <taxon>Bacteria</taxon>
        <taxon>Bacillati</taxon>
        <taxon>Actinomycetota</taxon>
        <taxon>Actinomycetes</taxon>
        <taxon>Kitasatosporales</taxon>
        <taxon>Streptomycetaceae</taxon>
        <taxon>Streptomyces</taxon>
    </lineage>
</organism>
<dbReference type="InterPro" id="IPR000086">
    <property type="entry name" value="NUDIX_hydrolase_dom"/>
</dbReference>
<evidence type="ECO:0000256" key="4">
    <source>
        <dbReference type="RuleBase" id="RU003476"/>
    </source>
</evidence>
<dbReference type="GO" id="GO:0016787">
    <property type="term" value="F:hydrolase activity"/>
    <property type="evidence" value="ECO:0007669"/>
    <property type="project" value="UniProtKB-KW"/>
</dbReference>
<dbReference type="PANTHER" id="PTHR43046">
    <property type="entry name" value="GDP-MANNOSE MANNOSYL HYDROLASE"/>
    <property type="match status" value="1"/>
</dbReference>
<protein>
    <submittedName>
        <fullName evidence="6">ADP-ribose pyrophosphatase YjhB, NUDIX family</fullName>
    </submittedName>
</protein>
<dbReference type="RefSeq" id="WP_093850562.1">
    <property type="nucleotide sequence ID" value="NZ_FOSG01000011.1"/>
</dbReference>
<keyword evidence="7" id="KW-1185">Reference proteome</keyword>
<evidence type="ECO:0000256" key="1">
    <source>
        <dbReference type="ARBA" id="ARBA00001946"/>
    </source>
</evidence>
<dbReference type="PANTHER" id="PTHR43046:SF16">
    <property type="entry name" value="ADP-RIBOSE PYROPHOSPHATASE YJHB-RELATED"/>
    <property type="match status" value="1"/>
</dbReference>
<gene>
    <name evidence="6" type="ORF">SAMN05192584_111131</name>
</gene>
<sequence length="155" mass="17496">MKRIAARIWHRIGGPLQWRLLWLANPKFMVGVTGVVRDADGNVLLLRHRLWHADHPWGLPTGYAKKGETFQETVVREVREETGLDVRVGELVRLTSGYRLRAEAAYEARLTGGRLEIDPFEVLEARWFAPGDLPEGLQESHRSLIGREFGGSSGS</sequence>
<dbReference type="PROSITE" id="PS00893">
    <property type="entry name" value="NUDIX_BOX"/>
    <property type="match status" value="1"/>
</dbReference>
<evidence type="ECO:0000313" key="7">
    <source>
        <dbReference type="Proteomes" id="UP000198928"/>
    </source>
</evidence>
<dbReference type="InterPro" id="IPR020476">
    <property type="entry name" value="Nudix_hydrolase"/>
</dbReference>
<keyword evidence="3 4" id="KW-0378">Hydrolase</keyword>
<evidence type="ECO:0000313" key="6">
    <source>
        <dbReference type="EMBL" id="SFL00101.1"/>
    </source>
</evidence>
<dbReference type="Proteomes" id="UP000198928">
    <property type="component" value="Unassembled WGS sequence"/>
</dbReference>
<dbReference type="InterPro" id="IPR020084">
    <property type="entry name" value="NUDIX_hydrolase_CS"/>
</dbReference>
<dbReference type="SUPFAM" id="SSF55811">
    <property type="entry name" value="Nudix"/>
    <property type="match status" value="1"/>
</dbReference>
<dbReference type="PROSITE" id="PS51462">
    <property type="entry name" value="NUDIX"/>
    <property type="match status" value="1"/>
</dbReference>
<feature type="domain" description="Nudix hydrolase" evidence="5">
    <location>
        <begin position="26"/>
        <end position="151"/>
    </location>
</feature>
<dbReference type="Gene3D" id="3.90.79.10">
    <property type="entry name" value="Nucleoside Triphosphate Pyrophosphohydrolase"/>
    <property type="match status" value="1"/>
</dbReference>
<evidence type="ECO:0000256" key="2">
    <source>
        <dbReference type="ARBA" id="ARBA00005582"/>
    </source>
</evidence>
<dbReference type="PRINTS" id="PR00502">
    <property type="entry name" value="NUDIXFAMILY"/>
</dbReference>
<proteinExistence type="inferred from homology"/>
<dbReference type="OrthoDB" id="9804442at2"/>
<name>A0A1I4E7F6_9ACTN</name>